<keyword evidence="5" id="KW-1185">Reference proteome</keyword>
<name>A0A6S7G7F6_PARCT</name>
<comment type="subcellular location">
    <subcellularLocation>
        <location evidence="1">Nucleus</location>
    </subcellularLocation>
</comment>
<keyword evidence="3" id="KW-0539">Nucleus</keyword>
<dbReference type="Proteomes" id="UP001152795">
    <property type="component" value="Unassembled WGS sequence"/>
</dbReference>
<proteinExistence type="inferred from homology"/>
<dbReference type="OrthoDB" id="6283463at2759"/>
<gene>
    <name evidence="4" type="ORF">PACLA_8A045660</name>
</gene>
<evidence type="ECO:0000256" key="1">
    <source>
        <dbReference type="ARBA" id="ARBA00004123"/>
    </source>
</evidence>
<sequence>MKSPSTQRGQITILCRSLEPVINAENPIAHGWISSDGELLLFKLLLLLFKHIYQWMTVAVAPPELLEQIYCSCRKTKCSAQLCSCFSQNMRCGPLCKCTECENGEQVFSDLVSDAVDDILNGDDSDSDMDAYIL</sequence>
<dbReference type="EMBL" id="CACRXK020001447">
    <property type="protein sequence ID" value="CAB3989224.1"/>
    <property type="molecule type" value="Genomic_DNA"/>
</dbReference>
<accession>A0A6S7G7F6</accession>
<reference evidence="4" key="1">
    <citation type="submission" date="2020-04" db="EMBL/GenBank/DDBJ databases">
        <authorList>
            <person name="Alioto T."/>
            <person name="Alioto T."/>
            <person name="Gomez Garrido J."/>
        </authorList>
    </citation>
    <scope>NUCLEOTIDE SEQUENCE</scope>
    <source>
        <strain evidence="4">A484AB</strain>
    </source>
</reference>
<evidence type="ECO:0000256" key="2">
    <source>
        <dbReference type="ARBA" id="ARBA00007267"/>
    </source>
</evidence>
<dbReference type="AlphaFoldDB" id="A0A6S7G7F6"/>
<organism evidence="4 5">
    <name type="scientific">Paramuricea clavata</name>
    <name type="common">Red gorgonian</name>
    <name type="synonym">Violescent sea-whip</name>
    <dbReference type="NCBI Taxonomy" id="317549"/>
    <lineage>
        <taxon>Eukaryota</taxon>
        <taxon>Metazoa</taxon>
        <taxon>Cnidaria</taxon>
        <taxon>Anthozoa</taxon>
        <taxon>Octocorallia</taxon>
        <taxon>Malacalcyonacea</taxon>
        <taxon>Plexauridae</taxon>
        <taxon>Paramuricea</taxon>
    </lineage>
</organism>
<dbReference type="SMART" id="SM01114">
    <property type="entry name" value="CXC"/>
    <property type="match status" value="1"/>
</dbReference>
<dbReference type="InterPro" id="IPR033467">
    <property type="entry name" value="Tesmin/TSO1-like_CXC"/>
</dbReference>
<dbReference type="InterPro" id="IPR005172">
    <property type="entry name" value="CRC"/>
</dbReference>
<evidence type="ECO:0000256" key="3">
    <source>
        <dbReference type="ARBA" id="ARBA00023242"/>
    </source>
</evidence>
<dbReference type="Pfam" id="PF03638">
    <property type="entry name" value="TCR"/>
    <property type="match status" value="1"/>
</dbReference>
<protein>
    <submittedName>
        <fullName evidence="4">Uncharacterized protein</fullName>
    </submittedName>
</protein>
<dbReference type="GO" id="GO:0005634">
    <property type="term" value="C:nucleus"/>
    <property type="evidence" value="ECO:0007669"/>
    <property type="project" value="UniProtKB-SubCell"/>
</dbReference>
<comment type="similarity">
    <text evidence="2">Belongs to the lin-54 family.</text>
</comment>
<evidence type="ECO:0000313" key="4">
    <source>
        <dbReference type="EMBL" id="CAB3989224.1"/>
    </source>
</evidence>
<dbReference type="PROSITE" id="PS51634">
    <property type="entry name" value="CRC"/>
    <property type="match status" value="1"/>
</dbReference>
<evidence type="ECO:0000313" key="5">
    <source>
        <dbReference type="Proteomes" id="UP001152795"/>
    </source>
</evidence>
<comment type="caution">
    <text evidence="4">The sequence shown here is derived from an EMBL/GenBank/DDBJ whole genome shotgun (WGS) entry which is preliminary data.</text>
</comment>